<dbReference type="NCBIfam" id="TIGR02209">
    <property type="entry name" value="ftsL_broad"/>
    <property type="match status" value="1"/>
</dbReference>
<dbReference type="HAMAP" id="MF_00910">
    <property type="entry name" value="FtsL"/>
    <property type="match status" value="1"/>
</dbReference>
<evidence type="ECO:0000256" key="9">
    <source>
        <dbReference type="SAM" id="Coils"/>
    </source>
</evidence>
<gene>
    <name evidence="11" type="ORF">EDC39_11533</name>
</gene>
<reference evidence="11 12" key="1">
    <citation type="submission" date="2019-07" db="EMBL/GenBank/DDBJ databases">
        <title>Genomic Encyclopedia of Type Strains, Phase IV (KMG-IV): sequencing the most valuable type-strain genomes for metagenomic binning, comparative biology and taxonomic classification.</title>
        <authorList>
            <person name="Goeker M."/>
        </authorList>
    </citation>
    <scope>NUCLEOTIDE SEQUENCE [LARGE SCALE GENOMIC DNA]</scope>
    <source>
        <strain evidence="11 12">SS015</strain>
    </source>
</reference>
<evidence type="ECO:0000256" key="5">
    <source>
        <dbReference type="ARBA" id="ARBA00022989"/>
    </source>
</evidence>
<evidence type="ECO:0000256" key="6">
    <source>
        <dbReference type="ARBA" id="ARBA00023136"/>
    </source>
</evidence>
<keyword evidence="6 10" id="KW-0472">Membrane</keyword>
<dbReference type="Pfam" id="PF04977">
    <property type="entry name" value="DivIC"/>
    <property type="match status" value="1"/>
</dbReference>
<keyword evidence="7" id="KW-0131">Cell cycle</keyword>
<evidence type="ECO:0000256" key="4">
    <source>
        <dbReference type="ARBA" id="ARBA00022692"/>
    </source>
</evidence>
<keyword evidence="12" id="KW-1185">Reference proteome</keyword>
<proteinExistence type="inferred from homology"/>
<keyword evidence="4 10" id="KW-0812">Transmembrane</keyword>
<organism evidence="11 12">
    <name type="scientific">Geothermobacter ehrlichii</name>
    <dbReference type="NCBI Taxonomy" id="213224"/>
    <lineage>
        <taxon>Bacteria</taxon>
        <taxon>Pseudomonadati</taxon>
        <taxon>Thermodesulfobacteriota</taxon>
        <taxon>Desulfuromonadia</taxon>
        <taxon>Desulfuromonadales</taxon>
        <taxon>Geothermobacteraceae</taxon>
        <taxon>Geothermobacter</taxon>
    </lineage>
</organism>
<feature type="coiled-coil region" evidence="9">
    <location>
        <begin position="46"/>
        <end position="73"/>
    </location>
</feature>
<dbReference type="InterPro" id="IPR011922">
    <property type="entry name" value="Cell_div_FtsL"/>
</dbReference>
<dbReference type="GO" id="GO:0005886">
    <property type="term" value="C:plasma membrane"/>
    <property type="evidence" value="ECO:0007669"/>
    <property type="project" value="UniProtKB-SubCell"/>
</dbReference>
<dbReference type="Proteomes" id="UP000324159">
    <property type="component" value="Unassembled WGS sequence"/>
</dbReference>
<evidence type="ECO:0000256" key="7">
    <source>
        <dbReference type="ARBA" id="ARBA00023306"/>
    </source>
</evidence>
<accession>A0A5D3WGQ7</accession>
<protein>
    <recommendedName>
        <fullName evidence="8">Cell division protein FtsL</fullName>
    </recommendedName>
</protein>
<keyword evidence="3 11" id="KW-0132">Cell division</keyword>
<comment type="caution">
    <text evidence="11">The sequence shown here is derived from an EMBL/GenBank/DDBJ whole genome shotgun (WGS) entry which is preliminary data.</text>
</comment>
<dbReference type="OrthoDB" id="5402260at2"/>
<evidence type="ECO:0000256" key="10">
    <source>
        <dbReference type="SAM" id="Phobius"/>
    </source>
</evidence>
<evidence type="ECO:0000256" key="1">
    <source>
        <dbReference type="ARBA" id="ARBA00004401"/>
    </source>
</evidence>
<evidence type="ECO:0000256" key="8">
    <source>
        <dbReference type="NCBIfam" id="TIGR02209"/>
    </source>
</evidence>
<dbReference type="AlphaFoldDB" id="A0A5D3WGQ7"/>
<dbReference type="EMBL" id="VNIB01000015">
    <property type="protein sequence ID" value="TYO96087.1"/>
    <property type="molecule type" value="Genomic_DNA"/>
</dbReference>
<evidence type="ECO:0000256" key="3">
    <source>
        <dbReference type="ARBA" id="ARBA00022618"/>
    </source>
</evidence>
<comment type="subcellular location">
    <subcellularLocation>
        <location evidence="1">Cell membrane</location>
        <topology evidence="1">Single-pass type II membrane protein</topology>
    </subcellularLocation>
</comment>
<name>A0A5D3WGQ7_9BACT</name>
<keyword evidence="5 10" id="KW-1133">Transmembrane helix</keyword>
<evidence type="ECO:0000313" key="11">
    <source>
        <dbReference type="EMBL" id="TYO96087.1"/>
    </source>
</evidence>
<dbReference type="GO" id="GO:0051301">
    <property type="term" value="P:cell division"/>
    <property type="evidence" value="ECO:0007669"/>
    <property type="project" value="UniProtKB-KW"/>
</dbReference>
<keyword evidence="2" id="KW-1003">Cell membrane</keyword>
<feature type="transmembrane region" description="Helical" evidence="10">
    <location>
        <begin position="21"/>
        <end position="41"/>
    </location>
</feature>
<dbReference type="RefSeq" id="WP_148896901.1">
    <property type="nucleotide sequence ID" value="NZ_VNIB01000015.1"/>
</dbReference>
<sequence length="105" mass="12060">MADQLTRSIPKVNGFSLQRPSLLPLFLFLGLVLVVALFFVWTRLQVVNLEYDISRLEGQLRHLRQQSRQLKLEAASLSRPDRIEALARKELKLGFPGPQQIIPVR</sequence>
<evidence type="ECO:0000313" key="12">
    <source>
        <dbReference type="Proteomes" id="UP000324159"/>
    </source>
</evidence>
<evidence type="ECO:0000256" key="2">
    <source>
        <dbReference type="ARBA" id="ARBA00022475"/>
    </source>
</evidence>
<keyword evidence="9" id="KW-0175">Coiled coil</keyword>
<dbReference type="InterPro" id="IPR007060">
    <property type="entry name" value="FtsL/DivIC"/>
</dbReference>